<evidence type="ECO:0000313" key="1">
    <source>
        <dbReference type="EMBL" id="RAV34900.1"/>
    </source>
</evidence>
<dbReference type="Proteomes" id="UP000251047">
    <property type="component" value="Unassembled WGS sequence"/>
</dbReference>
<proteinExistence type="predicted"/>
<accession>A0A364VE31</accession>
<sequence length="73" mass="8329">MTTLADLPTTFEPRSTKEWIMSFSPEERDIIHQALRVSPPSVVYQTITKLDENPYRFSLSALQDYARALKGAV</sequence>
<name>A0A364VE31_9CORY</name>
<gene>
    <name evidence="1" type="ORF">CWC39_00745</name>
</gene>
<protein>
    <submittedName>
        <fullName evidence="1">Uncharacterized protein</fullName>
    </submittedName>
</protein>
<reference evidence="1 2" key="1">
    <citation type="journal article" date="2018" name="Syst. Appl. Microbiol.">
        <title>Corynebacterium heidelbergense sp. nov., isolated from the preen glands of Egyptian geese (Alopochen aegyptiacus).</title>
        <authorList>
            <person name="Braun M.S."/>
            <person name="Wang E."/>
            <person name="Zimmermann S."/>
            <person name="Wink M."/>
        </authorList>
    </citation>
    <scope>NUCLEOTIDE SEQUENCE [LARGE SCALE GENOMIC DNA]</scope>
    <source>
        <strain evidence="1 2">DSM 104638</strain>
    </source>
</reference>
<organism evidence="1 2">
    <name type="scientific">Corynebacterium heidelbergense</name>
    <dbReference type="NCBI Taxonomy" id="2055947"/>
    <lineage>
        <taxon>Bacteria</taxon>
        <taxon>Bacillati</taxon>
        <taxon>Actinomycetota</taxon>
        <taxon>Actinomycetes</taxon>
        <taxon>Mycobacteriales</taxon>
        <taxon>Corynebacteriaceae</taxon>
        <taxon>Corynebacterium</taxon>
    </lineage>
</organism>
<dbReference type="RefSeq" id="WP_112768616.1">
    <property type="nucleotide sequence ID" value="NZ_CP063191.1"/>
</dbReference>
<evidence type="ECO:0000313" key="2">
    <source>
        <dbReference type="Proteomes" id="UP000251047"/>
    </source>
</evidence>
<comment type="caution">
    <text evidence="1">The sequence shown here is derived from an EMBL/GenBank/DDBJ whole genome shotgun (WGS) entry which is preliminary data.</text>
</comment>
<dbReference type="AlphaFoldDB" id="A0A364VE31"/>
<dbReference type="EMBL" id="PHQP01000003">
    <property type="protein sequence ID" value="RAV34900.1"/>
    <property type="molecule type" value="Genomic_DNA"/>
</dbReference>